<evidence type="ECO:0000313" key="2">
    <source>
        <dbReference type="Proteomes" id="UP001596274"/>
    </source>
</evidence>
<comment type="caution">
    <text evidence="1">The sequence shown here is derived from an EMBL/GenBank/DDBJ whole genome shotgun (WGS) entry which is preliminary data.</text>
</comment>
<dbReference type="EMBL" id="JBHSWT010000393">
    <property type="protein sequence ID" value="MFC6771475.1"/>
    <property type="molecule type" value="Genomic_DNA"/>
</dbReference>
<feature type="non-terminal residue" evidence="1">
    <location>
        <position position="1"/>
    </location>
</feature>
<proteinExistence type="predicted"/>
<accession>A0ABD5T835</accession>
<dbReference type="SUPFAM" id="SSF56235">
    <property type="entry name" value="N-terminal nucleophile aminohydrolases (Ntn hydrolases)"/>
    <property type="match status" value="1"/>
</dbReference>
<dbReference type="InterPro" id="IPR029055">
    <property type="entry name" value="Ntn_hydrolases_N"/>
</dbReference>
<dbReference type="AlphaFoldDB" id="A0ABD5T835"/>
<dbReference type="Proteomes" id="UP001596274">
    <property type="component" value="Unassembled WGS sequence"/>
</dbReference>
<keyword evidence="2" id="KW-1185">Reference proteome</keyword>
<evidence type="ECO:0000313" key="1">
    <source>
        <dbReference type="EMBL" id="MFC6771475.1"/>
    </source>
</evidence>
<organism evidence="1 2">
    <name type="scientific">Halorubrum pallidum</name>
    <dbReference type="NCBI Taxonomy" id="1526114"/>
    <lineage>
        <taxon>Archaea</taxon>
        <taxon>Methanobacteriati</taxon>
        <taxon>Methanobacteriota</taxon>
        <taxon>Stenosarchaea group</taxon>
        <taxon>Halobacteria</taxon>
        <taxon>Halobacteriales</taxon>
        <taxon>Haloferacaceae</taxon>
        <taxon>Halorubrum</taxon>
    </lineage>
</organism>
<gene>
    <name evidence="1" type="ORF">ACFQDD_08105</name>
</gene>
<protein>
    <submittedName>
        <fullName evidence="1">Gamma-glutamyltransferase</fullName>
    </submittedName>
</protein>
<name>A0ABD5T835_9EURY</name>
<dbReference type="Gene3D" id="3.60.20.40">
    <property type="match status" value="1"/>
</dbReference>
<sequence length="66" mass="7238">WRYRESGELAIEPHFDDDVAAKLVRKGHDVRVLSPGEFGGAQIARNRDGVLSAATEPRKDGTAQGY</sequence>
<dbReference type="InterPro" id="IPR043137">
    <property type="entry name" value="GGT_ssub_C"/>
</dbReference>
<reference evidence="1 2" key="1">
    <citation type="journal article" date="2019" name="Int. J. Syst. Evol. Microbiol.">
        <title>The Global Catalogue of Microorganisms (GCM) 10K type strain sequencing project: providing services to taxonomists for standard genome sequencing and annotation.</title>
        <authorList>
            <consortium name="The Broad Institute Genomics Platform"/>
            <consortium name="The Broad Institute Genome Sequencing Center for Infectious Disease"/>
            <person name="Wu L."/>
            <person name="Ma J."/>
        </authorList>
    </citation>
    <scope>NUCLEOTIDE SEQUENCE [LARGE SCALE GENOMIC DNA]</scope>
    <source>
        <strain evidence="1 2">PJ61</strain>
    </source>
</reference>